<dbReference type="SUPFAM" id="SSF56601">
    <property type="entry name" value="beta-lactamase/transpeptidase-like"/>
    <property type="match status" value="1"/>
</dbReference>
<name>A0ABP3GZA8_9ACTN</name>
<dbReference type="EMBL" id="BAAABM010000049">
    <property type="protein sequence ID" value="GAA0357670.1"/>
    <property type="molecule type" value="Genomic_DNA"/>
</dbReference>
<evidence type="ECO:0000259" key="2">
    <source>
        <dbReference type="Pfam" id="PF05223"/>
    </source>
</evidence>
<dbReference type="PANTHER" id="PTHR30627:SF24">
    <property type="entry name" value="PENICILLIN-BINDING PROTEIN 4B"/>
    <property type="match status" value="1"/>
</dbReference>
<dbReference type="InterPro" id="IPR012338">
    <property type="entry name" value="Beta-lactam/transpept-like"/>
</dbReference>
<keyword evidence="4" id="KW-1185">Reference proteome</keyword>
<reference evidence="4" key="1">
    <citation type="journal article" date="2019" name="Int. J. Syst. Evol. Microbiol.">
        <title>The Global Catalogue of Microorganisms (GCM) 10K type strain sequencing project: providing services to taxonomists for standard genome sequencing and annotation.</title>
        <authorList>
            <consortium name="The Broad Institute Genomics Platform"/>
            <consortium name="The Broad Institute Genome Sequencing Center for Infectious Disease"/>
            <person name="Wu L."/>
            <person name="Ma J."/>
        </authorList>
    </citation>
    <scope>NUCLEOTIDE SEQUENCE [LARGE SCALE GENOMIC DNA]</scope>
    <source>
        <strain evidence="4">JCM 3146</strain>
    </source>
</reference>
<dbReference type="PANTHER" id="PTHR30627">
    <property type="entry name" value="PEPTIDOGLYCAN D,D-TRANSPEPTIDASE"/>
    <property type="match status" value="1"/>
</dbReference>
<dbReference type="RefSeq" id="WP_252810207.1">
    <property type="nucleotide sequence ID" value="NZ_BAAABM010000049.1"/>
</dbReference>
<dbReference type="InterPro" id="IPR001460">
    <property type="entry name" value="PCN-bd_Tpept"/>
</dbReference>
<dbReference type="SUPFAM" id="SSF54427">
    <property type="entry name" value="NTF2-like"/>
    <property type="match status" value="1"/>
</dbReference>
<organism evidence="3 4">
    <name type="scientific">Actinoallomurus spadix</name>
    <dbReference type="NCBI Taxonomy" id="79912"/>
    <lineage>
        <taxon>Bacteria</taxon>
        <taxon>Bacillati</taxon>
        <taxon>Actinomycetota</taxon>
        <taxon>Actinomycetes</taxon>
        <taxon>Streptosporangiales</taxon>
        <taxon>Thermomonosporaceae</taxon>
        <taxon>Actinoallomurus</taxon>
    </lineage>
</organism>
<dbReference type="InterPro" id="IPR050515">
    <property type="entry name" value="Beta-lactam/transpept"/>
</dbReference>
<dbReference type="Pfam" id="PF00905">
    <property type="entry name" value="Transpeptidase"/>
    <property type="match status" value="1"/>
</dbReference>
<sequence>MRGVTVAAAGLIILVAGAAFSCAGLRGPRGPATPEEASRAYFRAWSDGDLPAMRRLADDPPGDFADRHLALSRALRVDSVDLTPGAPVRHGDEASVDYAVTRHLAGVGKWSFRATLRLARRDGAWRVVWSPATLHPALADGGRFLLTRTEGASGAPVAADGRPLPDDSGAQPYLTDVGGRYGEDDGPPGWTVQVRNPGRPAVPLKVFPGRGAEPVRTTIDRRAQAAADAAVGSTPAALVAIRPSTGEIVAVADRLPGHEEAFQGLYPPGSTFKVVVAAALLEGGMTPASAVDCPAVTVAGQRTIHNHGGLALGRVPLADAFAESCNTTFAKLGVAAGTDRLRRSATAFGFGAHFDAGTGTAYSGDLLDPGGGNGLAEASIGQGKVQATPLAMAVVAAAVADGSYRSPRLVPARLVHGGTVRPLPSPAVAGLRSMMRAVATRGTAAHAGLPAGTAGKTGTAEYDAQGHTHAWFIGYRGDLAFAVLVLHGGDGGQVAGPVAARFLAVTKS</sequence>
<dbReference type="PROSITE" id="PS51257">
    <property type="entry name" value="PROKAR_LIPOPROTEIN"/>
    <property type="match status" value="1"/>
</dbReference>
<evidence type="ECO:0000313" key="4">
    <source>
        <dbReference type="Proteomes" id="UP001501822"/>
    </source>
</evidence>
<dbReference type="Pfam" id="PF05223">
    <property type="entry name" value="MecA_N"/>
    <property type="match status" value="1"/>
</dbReference>
<proteinExistence type="predicted"/>
<evidence type="ECO:0000259" key="1">
    <source>
        <dbReference type="Pfam" id="PF00905"/>
    </source>
</evidence>
<feature type="domain" description="NTF2-like N-terminal transpeptidase" evidence="2">
    <location>
        <begin position="33"/>
        <end position="140"/>
    </location>
</feature>
<dbReference type="Proteomes" id="UP001501822">
    <property type="component" value="Unassembled WGS sequence"/>
</dbReference>
<gene>
    <name evidence="3" type="ORF">GCM10010151_54130</name>
</gene>
<feature type="domain" description="Penicillin-binding protein transpeptidase" evidence="1">
    <location>
        <begin position="237"/>
        <end position="503"/>
    </location>
</feature>
<protein>
    <submittedName>
        <fullName evidence="3">Penicillin-binding transpeptidase domain-containing protein</fullName>
    </submittedName>
</protein>
<dbReference type="InterPro" id="IPR032710">
    <property type="entry name" value="NTF2-like_dom_sf"/>
</dbReference>
<comment type="caution">
    <text evidence="3">The sequence shown here is derived from an EMBL/GenBank/DDBJ whole genome shotgun (WGS) entry which is preliminary data.</text>
</comment>
<dbReference type="InterPro" id="IPR007887">
    <property type="entry name" value="MecA_N"/>
</dbReference>
<dbReference type="Gene3D" id="3.40.710.10">
    <property type="entry name" value="DD-peptidase/beta-lactamase superfamily"/>
    <property type="match status" value="1"/>
</dbReference>
<evidence type="ECO:0000313" key="3">
    <source>
        <dbReference type="EMBL" id="GAA0357670.1"/>
    </source>
</evidence>
<accession>A0ABP3GZA8</accession>